<dbReference type="InterPro" id="IPR013520">
    <property type="entry name" value="Ribonucl_H"/>
</dbReference>
<evidence type="ECO:0000313" key="2">
    <source>
        <dbReference type="EMBL" id="TWF43918.1"/>
    </source>
</evidence>
<sequence>MPALKSTRNNLSSVSIYDPMIPEKNADRAFGRVRVIDLETAGNAATDVCEIGWQDVILGPDGHWDVNDERGALFVNPGRSISPETMAIHHILDEQVSEAPYWKDIAPTVLQPFGRIDALAAHRAAFEQRYCTPRLTGGLSWICTWKCALRIWPDLPRFSNQMLRYQRMPDGLIHEIGLPAHRAMPDAYVTAHHLRDLLNAASLEQLLSWSAEPGLLPRVPSGPDRGKSWHRLSTERLTEFLADRDIDIRYSAQTALDKRSGVHPQEAVAPRQGTLL</sequence>
<gene>
    <name evidence="2" type="ORF">FHW37_1176</name>
</gene>
<dbReference type="PANTHER" id="PTHR30231">
    <property type="entry name" value="DNA POLYMERASE III SUBUNIT EPSILON"/>
    <property type="match status" value="1"/>
</dbReference>
<dbReference type="PANTHER" id="PTHR30231:SF37">
    <property type="entry name" value="EXODEOXYRIBONUCLEASE 10"/>
    <property type="match status" value="1"/>
</dbReference>
<dbReference type="InterPro" id="IPR012337">
    <property type="entry name" value="RNaseH-like_sf"/>
</dbReference>
<dbReference type="EMBL" id="VIWP01000017">
    <property type="protein sequence ID" value="TWF43918.1"/>
    <property type="molecule type" value="Genomic_DNA"/>
</dbReference>
<keyword evidence="3" id="KW-1185">Reference proteome</keyword>
<dbReference type="GO" id="GO:0005829">
    <property type="term" value="C:cytosol"/>
    <property type="evidence" value="ECO:0007669"/>
    <property type="project" value="TreeGrafter"/>
</dbReference>
<dbReference type="RefSeq" id="WP_246691022.1">
    <property type="nucleotide sequence ID" value="NZ_VIWP01000017.1"/>
</dbReference>
<accession>A0A561Q0K5</accession>
<dbReference type="InterPro" id="IPR036397">
    <property type="entry name" value="RNaseH_sf"/>
</dbReference>
<comment type="caution">
    <text evidence="2">The sequence shown here is derived from an EMBL/GenBank/DDBJ whole genome shotgun (WGS) entry which is preliminary data.</text>
</comment>
<dbReference type="AlphaFoldDB" id="A0A561Q0K5"/>
<name>A0A561Q0K5_9HYPH</name>
<organism evidence="2 3">
    <name type="scientific">Neorhizobium alkalisoli</name>
    <dbReference type="NCBI Taxonomy" id="528178"/>
    <lineage>
        <taxon>Bacteria</taxon>
        <taxon>Pseudomonadati</taxon>
        <taxon>Pseudomonadota</taxon>
        <taxon>Alphaproteobacteria</taxon>
        <taxon>Hyphomicrobiales</taxon>
        <taxon>Rhizobiaceae</taxon>
        <taxon>Rhizobium/Agrobacterium group</taxon>
        <taxon>Neorhizobium</taxon>
    </lineage>
</organism>
<proteinExistence type="predicted"/>
<dbReference type="CDD" id="cd06127">
    <property type="entry name" value="DEDDh"/>
    <property type="match status" value="1"/>
</dbReference>
<dbReference type="Pfam" id="PF00929">
    <property type="entry name" value="RNase_T"/>
    <property type="match status" value="1"/>
</dbReference>
<dbReference type="GO" id="GO:0003676">
    <property type="term" value="F:nucleic acid binding"/>
    <property type="evidence" value="ECO:0007669"/>
    <property type="project" value="InterPro"/>
</dbReference>
<protein>
    <submittedName>
        <fullName evidence="2">Exodeoxyribonuclease X</fullName>
    </submittedName>
</protein>
<dbReference type="SUPFAM" id="SSF53098">
    <property type="entry name" value="Ribonuclease H-like"/>
    <property type="match status" value="1"/>
</dbReference>
<dbReference type="GO" id="GO:0045004">
    <property type="term" value="P:DNA replication proofreading"/>
    <property type="evidence" value="ECO:0007669"/>
    <property type="project" value="TreeGrafter"/>
</dbReference>
<evidence type="ECO:0000259" key="1">
    <source>
        <dbReference type="SMART" id="SM00479"/>
    </source>
</evidence>
<dbReference type="GO" id="GO:0008408">
    <property type="term" value="F:3'-5' exonuclease activity"/>
    <property type="evidence" value="ECO:0007669"/>
    <property type="project" value="TreeGrafter"/>
</dbReference>
<dbReference type="Gene3D" id="3.30.420.10">
    <property type="entry name" value="Ribonuclease H-like superfamily/Ribonuclease H"/>
    <property type="match status" value="1"/>
</dbReference>
<dbReference type="SMART" id="SM00479">
    <property type="entry name" value="EXOIII"/>
    <property type="match status" value="1"/>
</dbReference>
<dbReference type="Proteomes" id="UP000320653">
    <property type="component" value="Unassembled WGS sequence"/>
</dbReference>
<evidence type="ECO:0000313" key="3">
    <source>
        <dbReference type="Proteomes" id="UP000320653"/>
    </source>
</evidence>
<reference evidence="2 3" key="1">
    <citation type="submission" date="2019-06" db="EMBL/GenBank/DDBJ databases">
        <title>Sorghum-associated microbial communities from plants grown in Nebraska, USA.</title>
        <authorList>
            <person name="Schachtman D."/>
        </authorList>
    </citation>
    <scope>NUCLEOTIDE SEQUENCE [LARGE SCALE GENOMIC DNA]</scope>
    <source>
        <strain evidence="2 3">1225</strain>
    </source>
</reference>
<feature type="domain" description="Exonuclease" evidence="1">
    <location>
        <begin position="32"/>
        <end position="203"/>
    </location>
</feature>